<evidence type="ECO:0000256" key="6">
    <source>
        <dbReference type="SAM" id="MobiDB-lite"/>
    </source>
</evidence>
<accession>B2AB27</accession>
<evidence type="ECO:0000313" key="8">
    <source>
        <dbReference type="EMBL" id="CAP60289.1"/>
    </source>
</evidence>
<dbReference type="GO" id="GO:0022857">
    <property type="term" value="F:transmembrane transporter activity"/>
    <property type="evidence" value="ECO:0007669"/>
    <property type="project" value="InterPro"/>
</dbReference>
<feature type="transmembrane region" description="Helical" evidence="7">
    <location>
        <begin position="64"/>
        <end position="84"/>
    </location>
</feature>
<dbReference type="PANTHER" id="PTHR45649">
    <property type="entry name" value="AMINO-ACID PERMEASE BAT1"/>
    <property type="match status" value="1"/>
</dbReference>
<gene>
    <name evidence="8" type="ORF">PODANS_1_5950</name>
</gene>
<dbReference type="RefSeq" id="XP_001912807.1">
    <property type="nucleotide sequence ID" value="XM_001912772.1"/>
</dbReference>
<dbReference type="PIRSF" id="PIRSF006060">
    <property type="entry name" value="AA_transporter"/>
    <property type="match status" value="1"/>
</dbReference>
<evidence type="ECO:0000256" key="1">
    <source>
        <dbReference type="ARBA" id="ARBA00004141"/>
    </source>
</evidence>
<dbReference type="PANTHER" id="PTHR45649:SF9">
    <property type="entry name" value="AMINO-ACID PERMEASE 2"/>
    <property type="match status" value="1"/>
</dbReference>
<dbReference type="GeneID" id="6197523"/>
<feature type="transmembrane region" description="Helical" evidence="7">
    <location>
        <begin position="203"/>
        <end position="224"/>
    </location>
</feature>
<dbReference type="KEGG" id="pan:PODANSg09856"/>
<protein>
    <submittedName>
        <fullName evidence="8">Podospora anserina S mat+ genomic DNA chromosome 1, supercontig 1</fullName>
    </submittedName>
</protein>
<feature type="transmembrane region" description="Helical" evidence="7">
    <location>
        <begin position="500"/>
        <end position="518"/>
    </location>
</feature>
<feature type="transmembrane region" description="Helical" evidence="7">
    <location>
        <begin position="244"/>
        <end position="263"/>
    </location>
</feature>
<feature type="compositionally biased region" description="Pro residues" evidence="6">
    <location>
        <begin position="309"/>
        <end position="325"/>
    </location>
</feature>
<comment type="subcellular location">
    <subcellularLocation>
        <location evidence="1">Membrane</location>
        <topology evidence="1">Multi-pass membrane protein</topology>
    </subcellularLocation>
</comment>
<dbReference type="GO" id="GO:0006865">
    <property type="term" value="P:amino acid transport"/>
    <property type="evidence" value="ECO:0007669"/>
    <property type="project" value="InterPro"/>
</dbReference>
<evidence type="ECO:0000256" key="4">
    <source>
        <dbReference type="ARBA" id="ARBA00022989"/>
    </source>
</evidence>
<dbReference type="PROSITE" id="PS00218">
    <property type="entry name" value="AMINO_ACID_PERMEASE_1"/>
    <property type="match status" value="1"/>
</dbReference>
<dbReference type="AlphaFoldDB" id="B2AB27"/>
<feature type="transmembrane region" description="Helical" evidence="7">
    <location>
        <begin position="90"/>
        <end position="112"/>
    </location>
</feature>
<reference evidence="8" key="1">
    <citation type="journal article" date="2008" name="Genome Biol.">
        <title>The genome sequence of the model ascomycete fungus Podospora anserina.</title>
        <authorList>
            <person name="Espagne E."/>
            <person name="Lespinet O."/>
            <person name="Malagnac F."/>
            <person name="Da Silva C."/>
            <person name="Jaillon O."/>
            <person name="Porcel B.M."/>
            <person name="Couloux A."/>
            <person name="Aury J.-M."/>
            <person name="Segurens B."/>
            <person name="Poulain J."/>
            <person name="Anthouard V."/>
            <person name="Grossetete S."/>
            <person name="Khalili H."/>
            <person name="Coppin E."/>
            <person name="Dequard-Chablat M."/>
            <person name="Picard M."/>
            <person name="Contamine V."/>
            <person name="Arnaise S."/>
            <person name="Bourdais A."/>
            <person name="Berteaux-Lecellier V."/>
            <person name="Gautheret D."/>
            <person name="de Vries R.P."/>
            <person name="Battaglia E."/>
            <person name="Coutinho P.M."/>
            <person name="Danchin E.G.J."/>
            <person name="Henrissat B."/>
            <person name="El Khoury R."/>
            <person name="Sainsard-Chanet A."/>
            <person name="Boivin A."/>
            <person name="Pinan-Lucarre B."/>
            <person name="Sellem C.H."/>
            <person name="Debuchy R."/>
            <person name="Wincker P."/>
            <person name="Weissenbach J."/>
            <person name="Silar P."/>
        </authorList>
    </citation>
    <scope>NUCLEOTIDE SEQUENCE [LARGE SCALE GENOMIC DNA]</scope>
    <source>
        <strain evidence="8">S mat+</strain>
    </source>
</reference>
<name>B2AB27_PODAN</name>
<dbReference type="GO" id="GO:0016020">
    <property type="term" value="C:membrane"/>
    <property type="evidence" value="ECO:0007669"/>
    <property type="project" value="UniProtKB-SubCell"/>
</dbReference>
<feature type="transmembrane region" description="Helical" evidence="7">
    <location>
        <begin position="405"/>
        <end position="425"/>
    </location>
</feature>
<organism evidence="8">
    <name type="scientific">Podospora anserina (strain S / ATCC MYA-4624 / DSM 980 / FGSC 10383)</name>
    <name type="common">Pleurage anserina</name>
    <dbReference type="NCBI Taxonomy" id="515849"/>
    <lineage>
        <taxon>Eukaryota</taxon>
        <taxon>Fungi</taxon>
        <taxon>Dikarya</taxon>
        <taxon>Ascomycota</taxon>
        <taxon>Pezizomycotina</taxon>
        <taxon>Sordariomycetes</taxon>
        <taxon>Sordariomycetidae</taxon>
        <taxon>Sordariales</taxon>
        <taxon>Podosporaceae</taxon>
        <taxon>Podospora</taxon>
        <taxon>Podospora anserina</taxon>
    </lineage>
</organism>
<feature type="compositionally biased region" description="Basic residues" evidence="6">
    <location>
        <begin position="283"/>
        <end position="294"/>
    </location>
</feature>
<keyword evidence="3 7" id="KW-0812">Transmembrane</keyword>
<dbReference type="InterPro" id="IPR002293">
    <property type="entry name" value="AA/rel_permease1"/>
</dbReference>
<dbReference type="HOGENOM" id="CLU_004495_0_1_1"/>
<dbReference type="OrthoDB" id="10054429at2759"/>
<keyword evidence="4 7" id="KW-1133">Transmembrane helix</keyword>
<feature type="transmembrane region" description="Helical" evidence="7">
    <location>
        <begin position="466"/>
        <end position="488"/>
    </location>
</feature>
<proteinExistence type="predicted"/>
<dbReference type="VEuPathDB" id="FungiDB:PODANS_1_5950"/>
<feature type="transmembrane region" description="Helical" evidence="7">
    <location>
        <begin position="431"/>
        <end position="454"/>
    </location>
</feature>
<dbReference type="Pfam" id="PF13520">
    <property type="entry name" value="AA_permease_2"/>
    <property type="match status" value="1"/>
</dbReference>
<reference evidence="8" key="2">
    <citation type="submission" date="2008-07" db="EMBL/GenBank/DDBJ databases">
        <authorList>
            <person name="Genoscope - CEA"/>
        </authorList>
    </citation>
    <scope>NUCLEOTIDE SEQUENCE</scope>
    <source>
        <strain evidence="8">S mat+</strain>
    </source>
</reference>
<dbReference type="Gene3D" id="1.20.1740.10">
    <property type="entry name" value="Amino acid/polyamine transporter I"/>
    <property type="match status" value="1"/>
</dbReference>
<evidence type="ECO:0000256" key="5">
    <source>
        <dbReference type="ARBA" id="ARBA00023136"/>
    </source>
</evidence>
<keyword evidence="2" id="KW-0813">Transport</keyword>
<dbReference type="EMBL" id="CU633438">
    <property type="protein sequence ID" value="CAP60289.1"/>
    <property type="molecule type" value="Genomic_DNA"/>
</dbReference>
<keyword evidence="5 7" id="KW-0472">Membrane</keyword>
<evidence type="ECO:0000256" key="7">
    <source>
        <dbReference type="SAM" id="Phobius"/>
    </source>
</evidence>
<sequence length="543" mass="60130">MASKSAEKSGHTNALQGSMVVVRENVSPLTSSSDDVTMDEADRKLEAMGYTPVFKREFSTWSSFSFAMSISGVYGSLMSTWIYGLQAGGAAAIMWSWVIGGAGAWALALSLAELSSAYPSSGAMYFTLKFLAPEEQVPILCWISGSYSFLARECTLLIRKQATSILLEPSPAVPPPNMHPVRCCSQLCPSPPTSLTCRPTIMLCGYVVFHISVLVGACVCLLVQTKEKHSIAYAFTDFQPSSGWNPPGFAFLFGCLTPAWIMTSADSTARSQRPRPHSPQSNRQRHNLHVHHRLPLQPRTSDLHGRPPRTSPKPQRPTSKPPLPLTNPIQPLTLLNPTGSPTLLQCHGPHPSNTVHPLRLRSNEPSRHPRHPSWLPHHLRLCSRRPTPLFSHHWRRVSKRSQTPIAAVWLYAALEIIVNLLGLMSDTAISAVFNVCTVALNISYLVPIVCKMLYGRFEKGPWNLGRWSFVMNVVAVGWNTLMAVIFFFPTRLPVAAENMNYAIVVFVFVLMFSVGFWYTRGRHFYTGPGTRRPLAATVVETLG</sequence>
<evidence type="ECO:0000256" key="3">
    <source>
        <dbReference type="ARBA" id="ARBA00022692"/>
    </source>
</evidence>
<dbReference type="InterPro" id="IPR004840">
    <property type="entry name" value="Amino_acid_permease_CS"/>
</dbReference>
<feature type="region of interest" description="Disordered" evidence="6">
    <location>
        <begin position="266"/>
        <end position="330"/>
    </location>
</feature>
<evidence type="ECO:0000256" key="2">
    <source>
        <dbReference type="ARBA" id="ARBA00022448"/>
    </source>
</evidence>